<keyword evidence="3" id="KW-1185">Reference proteome</keyword>
<dbReference type="Gene3D" id="3.40.50.980">
    <property type="match status" value="3"/>
</dbReference>
<dbReference type="RefSeq" id="XP_025376113.1">
    <property type="nucleotide sequence ID" value="XM_025521948.1"/>
</dbReference>
<dbReference type="GeneID" id="37043864"/>
<proteinExistence type="predicted"/>
<dbReference type="EMBL" id="KZ819637">
    <property type="protein sequence ID" value="PWN88915.1"/>
    <property type="molecule type" value="Genomic_DNA"/>
</dbReference>
<protein>
    <submittedName>
        <fullName evidence="2">Acetyl-CoA synthetase-like protein</fullName>
    </submittedName>
</protein>
<dbReference type="PROSITE" id="PS00455">
    <property type="entry name" value="AMP_BINDING"/>
    <property type="match status" value="1"/>
</dbReference>
<dbReference type="STRING" id="215250.A0A316YME9"/>
<dbReference type="InterPro" id="IPR045851">
    <property type="entry name" value="AMP-bd_C_sf"/>
</dbReference>
<reference evidence="2 3" key="1">
    <citation type="journal article" date="2018" name="Mol. Biol. Evol.">
        <title>Broad Genomic Sampling Reveals a Smut Pathogenic Ancestry of the Fungal Clade Ustilaginomycotina.</title>
        <authorList>
            <person name="Kijpornyongpan T."/>
            <person name="Mondo S.J."/>
            <person name="Barry K."/>
            <person name="Sandor L."/>
            <person name="Lee J."/>
            <person name="Lipzen A."/>
            <person name="Pangilinan J."/>
            <person name="LaButti K."/>
            <person name="Hainaut M."/>
            <person name="Henrissat B."/>
            <person name="Grigoriev I.V."/>
            <person name="Spatafora J.W."/>
            <person name="Aime M.C."/>
        </authorList>
    </citation>
    <scope>NUCLEOTIDE SEQUENCE [LARGE SCALE GENOMIC DNA]</scope>
    <source>
        <strain evidence="2 3">MCA 4198</strain>
    </source>
</reference>
<sequence length="675" mass="73847">MPIASKHPVLHLPPPDTTLARLLLSTKDHGRRTAEPLFYPPPAGSVFSSNRPQAKPMSLGDVRDRAYAVAKGLIDGRLSPEKPFKKGDVVAFFSLNQHDYTANVLGIQLAGGVAALCNPSYKAKELAHQLRMTSARCVLASNAAPFSAATGQIDTKAETAFDVAKEGARLAQEEDDDDVKKFPKIEGPLRVMVFEEGAGDDSWETIYRGYKVDEALIKQVDERASELKGSDTAIYCFSSGTSGLPKAVNLTHRNLVSNVIQSTFLLHDRVNEPLEQGREYAPDGKTGWYDTAEPKGAGRDVLPDGYEEFVKKKRESHSSGQGTGPVKESINKLVDGIKKLNPASKDDDQTDSLYKRSAEDEFHIDVLPQFHCYGLVVNLVALHTCTPRIILPRFHLDTFLRSISKHGVTFSFVVPPILLALAKHPSIDNYDLSSLWRVASGAASLPTEIAFGVAKRLGIRCTDGYGMTEMSPIISIQTVSNLKERIDSVGRLAPSTEAMILDPNGKELKVGEAGELLLRGPQMMAGYLHNEEANKQAFAQVGGSTWLRTGDVALIDEKGFIKITDRLKDVIKSKGFQVSPAELEGLFYKDEWIQDVAVTGVRDAGSEEEKVWAFAVAHPRAVEEEGDEEKRASTVLKKVNAQVANYKKVQGLTWINALPKSDAGKVLKKNLAAMR</sequence>
<dbReference type="OrthoDB" id="1898221at2759"/>
<evidence type="ECO:0000259" key="1">
    <source>
        <dbReference type="Pfam" id="PF00501"/>
    </source>
</evidence>
<gene>
    <name evidence="2" type="ORF">FA10DRAFT_267537</name>
</gene>
<dbReference type="SUPFAM" id="SSF56801">
    <property type="entry name" value="Acetyl-CoA synthetase-like"/>
    <property type="match status" value="2"/>
</dbReference>
<name>A0A316YME9_9BASI</name>
<dbReference type="InterPro" id="IPR020845">
    <property type="entry name" value="AMP-binding_CS"/>
</dbReference>
<dbReference type="GO" id="GO:0016405">
    <property type="term" value="F:CoA-ligase activity"/>
    <property type="evidence" value="ECO:0007669"/>
    <property type="project" value="TreeGrafter"/>
</dbReference>
<organism evidence="2 3">
    <name type="scientific">Acaromyces ingoldii</name>
    <dbReference type="NCBI Taxonomy" id="215250"/>
    <lineage>
        <taxon>Eukaryota</taxon>
        <taxon>Fungi</taxon>
        <taxon>Dikarya</taxon>
        <taxon>Basidiomycota</taxon>
        <taxon>Ustilaginomycotina</taxon>
        <taxon>Exobasidiomycetes</taxon>
        <taxon>Exobasidiales</taxon>
        <taxon>Cryptobasidiaceae</taxon>
        <taxon>Acaromyces</taxon>
    </lineage>
</organism>
<evidence type="ECO:0000313" key="2">
    <source>
        <dbReference type="EMBL" id="PWN88915.1"/>
    </source>
</evidence>
<dbReference type="Pfam" id="PF00501">
    <property type="entry name" value="AMP-binding"/>
    <property type="match status" value="2"/>
</dbReference>
<feature type="domain" description="AMP-dependent synthetase/ligase" evidence="1">
    <location>
        <begin position="359"/>
        <end position="528"/>
    </location>
</feature>
<accession>A0A316YME9</accession>
<evidence type="ECO:0000313" key="3">
    <source>
        <dbReference type="Proteomes" id="UP000245768"/>
    </source>
</evidence>
<dbReference type="InParanoid" id="A0A316YME9"/>
<dbReference type="Proteomes" id="UP000245768">
    <property type="component" value="Unassembled WGS sequence"/>
</dbReference>
<feature type="domain" description="AMP-dependent synthetase/ligase" evidence="1">
    <location>
        <begin position="57"/>
        <end position="263"/>
    </location>
</feature>
<dbReference type="AlphaFoldDB" id="A0A316YME9"/>
<dbReference type="PANTHER" id="PTHR24096:SF422">
    <property type="entry name" value="BCDNA.GH02901"/>
    <property type="match status" value="1"/>
</dbReference>
<dbReference type="PANTHER" id="PTHR24096">
    <property type="entry name" value="LONG-CHAIN-FATTY-ACID--COA LIGASE"/>
    <property type="match status" value="1"/>
</dbReference>
<dbReference type="Gene3D" id="2.30.38.10">
    <property type="entry name" value="Luciferase, Domain 3"/>
    <property type="match status" value="1"/>
</dbReference>
<dbReference type="InterPro" id="IPR000873">
    <property type="entry name" value="AMP-dep_synth/lig_dom"/>
</dbReference>
<dbReference type="Gene3D" id="3.30.300.30">
    <property type="match status" value="1"/>
</dbReference>